<evidence type="ECO:0008006" key="3">
    <source>
        <dbReference type="Google" id="ProtNLM"/>
    </source>
</evidence>
<protein>
    <recommendedName>
        <fullName evidence="3">Glycosyltransferase</fullName>
    </recommendedName>
</protein>
<reference evidence="1 2" key="1">
    <citation type="submission" date="2019-09" db="EMBL/GenBank/DDBJ databases">
        <authorList>
            <person name="Criscuolo A."/>
        </authorList>
    </citation>
    <scope>NUCLEOTIDE SEQUENCE [LARGE SCALE GENOMIC DNA]</scope>
    <source>
        <strain evidence="2">3(2)</strain>
    </source>
</reference>
<evidence type="ECO:0000313" key="1">
    <source>
        <dbReference type="EMBL" id="VVZ95750.1"/>
    </source>
</evidence>
<dbReference type="SUPFAM" id="SSF53756">
    <property type="entry name" value="UDP-Glycosyltransferase/glycogen phosphorylase"/>
    <property type="match status" value="1"/>
</dbReference>
<dbReference type="AlphaFoldDB" id="A0A5K1I758"/>
<proteinExistence type="predicted"/>
<organism evidence="1 2">
    <name type="scientific">Halomonas lysinitropha</name>
    <dbReference type="NCBI Taxonomy" id="2607506"/>
    <lineage>
        <taxon>Bacteria</taxon>
        <taxon>Pseudomonadati</taxon>
        <taxon>Pseudomonadota</taxon>
        <taxon>Gammaproteobacteria</taxon>
        <taxon>Oceanospirillales</taxon>
        <taxon>Halomonadaceae</taxon>
        <taxon>Halomonas</taxon>
    </lineage>
</organism>
<sequence length="340" mass="37862">MSGERWLMVSDGARPTEDIYFLESVAPHLRSEGDHVGRLDARGWRWRMARWVLTRQLGANLVICRTLPMTALRWLERERGRFGRIVYVIDDDLAAAAEDDSLPGAYRQRMVRAAERQPRLLALADEVVACSEVLAERLRAEHDNVKVMTPPLIASLPDLAHFDIGPSPDQPWRIGFHGTRAHLADLEALTPALVTLQHGRDDTELELMLGGHVPSLLAELPRTRCPAALSWPTFRRYQSQQRVHVGLAPLRDTPFNRGKSFIKFLDIAAMGGVGVYSNRAPYTEIVEHGVNGLLAGDDPVEWQRCLERLLAHPAEARHIAEAAAETAARLRPEGPASAGD</sequence>
<name>A0A5K1I758_9GAMM</name>
<accession>A0A5K1I758</accession>
<dbReference type="Proteomes" id="UP000326725">
    <property type="component" value="Unassembled WGS sequence"/>
</dbReference>
<dbReference type="Gene3D" id="3.40.50.2000">
    <property type="entry name" value="Glycogen Phosphorylase B"/>
    <property type="match status" value="1"/>
</dbReference>
<dbReference type="EMBL" id="CABVOU010000033">
    <property type="protein sequence ID" value="VVZ95750.1"/>
    <property type="molecule type" value="Genomic_DNA"/>
</dbReference>
<keyword evidence="2" id="KW-1185">Reference proteome</keyword>
<evidence type="ECO:0000313" key="2">
    <source>
        <dbReference type="Proteomes" id="UP000326725"/>
    </source>
</evidence>
<gene>
    <name evidence="1" type="ORF">HALO32_01829</name>
</gene>
<dbReference type="RefSeq" id="WP_225809882.1">
    <property type="nucleotide sequence ID" value="NZ_CABVOU010000033.1"/>
</dbReference>